<gene>
    <name evidence="5" type="ORF">GCM10010170_035760</name>
</gene>
<dbReference type="Gene3D" id="2.10.10.20">
    <property type="entry name" value="Carbohydrate-binding module superfamily 5/12"/>
    <property type="match status" value="1"/>
</dbReference>
<feature type="chain" id="PRO_5046533937" evidence="3">
    <location>
        <begin position="29"/>
        <end position="409"/>
    </location>
</feature>
<organism evidence="5 6">
    <name type="scientific">Dactylosporangium salmoneum</name>
    <dbReference type="NCBI Taxonomy" id="53361"/>
    <lineage>
        <taxon>Bacteria</taxon>
        <taxon>Bacillati</taxon>
        <taxon>Actinomycetota</taxon>
        <taxon>Actinomycetes</taxon>
        <taxon>Micromonosporales</taxon>
        <taxon>Micromonosporaceae</taxon>
        <taxon>Dactylosporangium</taxon>
    </lineage>
</organism>
<feature type="region of interest" description="Disordered" evidence="2">
    <location>
        <begin position="364"/>
        <end position="383"/>
    </location>
</feature>
<feature type="domain" description="GH16" evidence="4">
    <location>
        <begin position="36"/>
        <end position="282"/>
    </location>
</feature>
<evidence type="ECO:0000256" key="2">
    <source>
        <dbReference type="SAM" id="MobiDB-lite"/>
    </source>
</evidence>
<evidence type="ECO:0000313" key="5">
    <source>
        <dbReference type="EMBL" id="GAA2347733.1"/>
    </source>
</evidence>
<proteinExistence type="predicted"/>
<dbReference type="InterPro" id="IPR003610">
    <property type="entry name" value="CBM5/12"/>
</dbReference>
<name>A0ABP5TB73_9ACTN</name>
<sequence length="409" mass="43557">MSIGKRRSIGIASAVALAGAVGAVAITAATVGTASAAANNCGYLFDDFNYSSSADASLTSHGWVPRTYSGGPGVPGATWSANSISFPTNGGQKVMQLTASTDGTSGGTNQAELYTSQKRYLEGTYASRIRFTDAPQSGNDGDHINETFFTISPLNGDLDPTYSELDFSEYLPNGGWGETGPINYQTTWYTYRNDPWYADNVHSEERQSFDGWHDLVITVSGGHVIYYIDGQQVGDHSGKFYPRQTMTINWNLWFIDTAAHSGGLSTYIEQVDWVLYAKNQVLTPSQATAQAAAYRSAGNAFTDTVDSSGPCVTPTGSATPTTSASPSKSPTASPTPSTSTPPATNCAQAPEWSISAVYTTGQTVKHEKSANGDPNGPASGQGKHLWRAKWWTQGSEPGWTANWEDLGHC</sequence>
<reference evidence="6" key="1">
    <citation type="journal article" date="2019" name="Int. J. Syst. Evol. Microbiol.">
        <title>The Global Catalogue of Microorganisms (GCM) 10K type strain sequencing project: providing services to taxonomists for standard genome sequencing and annotation.</title>
        <authorList>
            <consortium name="The Broad Institute Genomics Platform"/>
            <consortium name="The Broad Institute Genome Sequencing Center for Infectious Disease"/>
            <person name="Wu L."/>
            <person name="Ma J."/>
        </authorList>
    </citation>
    <scope>NUCLEOTIDE SEQUENCE [LARGE SCALE GENOMIC DNA]</scope>
    <source>
        <strain evidence="6">JCM 3272</strain>
    </source>
</reference>
<feature type="signal peptide" evidence="3">
    <location>
        <begin position="1"/>
        <end position="28"/>
    </location>
</feature>
<comment type="caution">
    <text evidence="5">The sequence shown here is derived from an EMBL/GenBank/DDBJ whole genome shotgun (WGS) entry which is preliminary data.</text>
</comment>
<dbReference type="CDD" id="cd00413">
    <property type="entry name" value="Glyco_hydrolase_16"/>
    <property type="match status" value="1"/>
</dbReference>
<dbReference type="SUPFAM" id="SSF49899">
    <property type="entry name" value="Concanavalin A-like lectins/glucanases"/>
    <property type="match status" value="1"/>
</dbReference>
<dbReference type="EMBL" id="BAAARV010000025">
    <property type="protein sequence ID" value="GAA2347733.1"/>
    <property type="molecule type" value="Genomic_DNA"/>
</dbReference>
<dbReference type="InterPro" id="IPR036573">
    <property type="entry name" value="CBM_sf_5/12"/>
</dbReference>
<dbReference type="InterPro" id="IPR013320">
    <property type="entry name" value="ConA-like_dom_sf"/>
</dbReference>
<evidence type="ECO:0000256" key="3">
    <source>
        <dbReference type="SAM" id="SignalP"/>
    </source>
</evidence>
<dbReference type="GO" id="GO:0016787">
    <property type="term" value="F:hydrolase activity"/>
    <property type="evidence" value="ECO:0007669"/>
    <property type="project" value="UniProtKB-KW"/>
</dbReference>
<protein>
    <submittedName>
        <fullName evidence="5">Glycosyl hydrolase</fullName>
    </submittedName>
</protein>
<keyword evidence="6" id="KW-1185">Reference proteome</keyword>
<evidence type="ECO:0000313" key="6">
    <source>
        <dbReference type="Proteomes" id="UP001501444"/>
    </source>
</evidence>
<dbReference type="InterPro" id="IPR000757">
    <property type="entry name" value="Beta-glucanase-like"/>
</dbReference>
<dbReference type="SUPFAM" id="SSF51055">
    <property type="entry name" value="Carbohydrate binding domain"/>
    <property type="match status" value="1"/>
</dbReference>
<feature type="compositionally biased region" description="Low complexity" evidence="2">
    <location>
        <begin position="313"/>
        <end position="344"/>
    </location>
</feature>
<dbReference type="CDD" id="cd12215">
    <property type="entry name" value="ChiC_BD"/>
    <property type="match status" value="1"/>
</dbReference>
<keyword evidence="3" id="KW-0732">Signal</keyword>
<dbReference type="Proteomes" id="UP001501444">
    <property type="component" value="Unassembled WGS sequence"/>
</dbReference>
<accession>A0ABP5TB73</accession>
<dbReference type="RefSeq" id="WP_344613524.1">
    <property type="nucleotide sequence ID" value="NZ_BAAARV010000025.1"/>
</dbReference>
<feature type="region of interest" description="Disordered" evidence="2">
    <location>
        <begin position="305"/>
        <end position="349"/>
    </location>
</feature>
<evidence type="ECO:0000259" key="4">
    <source>
        <dbReference type="PROSITE" id="PS51762"/>
    </source>
</evidence>
<keyword evidence="1 5" id="KW-0378">Hydrolase</keyword>
<dbReference type="Gene3D" id="2.60.120.200">
    <property type="match status" value="1"/>
</dbReference>
<dbReference type="PROSITE" id="PS51762">
    <property type="entry name" value="GH16_2"/>
    <property type="match status" value="1"/>
</dbReference>
<evidence type="ECO:0000256" key="1">
    <source>
        <dbReference type="ARBA" id="ARBA00022801"/>
    </source>
</evidence>
<dbReference type="SMART" id="SM00495">
    <property type="entry name" value="ChtBD3"/>
    <property type="match status" value="1"/>
</dbReference>